<feature type="domain" description="Peptidase S12 Pab87-related C-terminal" evidence="2">
    <location>
        <begin position="419"/>
        <end position="520"/>
    </location>
</feature>
<dbReference type="InterPro" id="IPR001466">
    <property type="entry name" value="Beta-lactam-related"/>
</dbReference>
<dbReference type="Proteomes" id="UP000800035">
    <property type="component" value="Unassembled WGS sequence"/>
</dbReference>
<dbReference type="SUPFAM" id="SSF56601">
    <property type="entry name" value="beta-lactamase/transpeptidase-like"/>
    <property type="match status" value="1"/>
</dbReference>
<gene>
    <name evidence="3" type="ORF">CC80DRAFT_496062</name>
</gene>
<name>A0A6A5TFU2_9PLEO</name>
<feature type="domain" description="Beta-lactamase-related" evidence="1">
    <location>
        <begin position="15"/>
        <end position="370"/>
    </location>
</feature>
<evidence type="ECO:0000259" key="2">
    <source>
        <dbReference type="Pfam" id="PF11954"/>
    </source>
</evidence>
<dbReference type="Gene3D" id="3.40.710.10">
    <property type="entry name" value="DD-peptidase/beta-lactamase superfamily"/>
    <property type="match status" value="1"/>
</dbReference>
<dbReference type="InterPro" id="IPR012338">
    <property type="entry name" value="Beta-lactam/transpept-like"/>
</dbReference>
<dbReference type="Pfam" id="PF00144">
    <property type="entry name" value="Beta-lactamase"/>
    <property type="match status" value="1"/>
</dbReference>
<dbReference type="PANTHER" id="PTHR43283:SF3">
    <property type="entry name" value="BETA-LACTAMASE FAMILY PROTEIN (AFU_ORTHOLOGUE AFUA_5G07500)"/>
    <property type="match status" value="1"/>
</dbReference>
<dbReference type="InterPro" id="IPR050789">
    <property type="entry name" value="Diverse_Enzym_Activities"/>
</dbReference>
<evidence type="ECO:0000313" key="3">
    <source>
        <dbReference type="EMBL" id="KAF1951451.1"/>
    </source>
</evidence>
<sequence>MDLVEKLQTLHPTISKLLELSGAPGLSLGVLHRGSVVHTAHFGRKNVNYAAPPDNNSIYHIASLVKLLTAGVVASLVHDGKIGWDTPIRKYLPEFKERQDIIGQQATVRDLLSNRSGLAVSHASFAHQRAELLIPRSETVRTAASIKAVTPFREKFVYSQWNYSLLTDLVEEITGQTFETFVRERFLRRLGMMHTHFGPHGEGDNDAKAHAVRNDFSSCTILSPGATDATGLAGAMGCKSSLHDVLIMYQSFLSAHTHQQTNNVDSTPGSPWKCTRKILEPHVSVGTDMGKLAYCLGIYRITLPAVLSVSSMNQQLFGAVRYPIPEFGSLNKDLKVCFHTAGVPGFHGSMFMVPSTESAVVVLENALPVVDSTDFSAQLALSVLLGEFPQEEEFKEMSEMAQSFQLMGYERLAAVLEKKKTDIPPSLPLALYEGDYYNAIGNIANSITAVRDHLLMTVKGTIRTSWDLLPYDGDTFYWKADREWELCEKGMWPFLSPEWHKVHFKVSADGRVEQFTWHHDPLGTPEVFRKRGDSVRSKI</sequence>
<keyword evidence="4" id="KW-1185">Reference proteome</keyword>
<organism evidence="3 4">
    <name type="scientific">Byssothecium circinans</name>
    <dbReference type="NCBI Taxonomy" id="147558"/>
    <lineage>
        <taxon>Eukaryota</taxon>
        <taxon>Fungi</taxon>
        <taxon>Dikarya</taxon>
        <taxon>Ascomycota</taxon>
        <taxon>Pezizomycotina</taxon>
        <taxon>Dothideomycetes</taxon>
        <taxon>Pleosporomycetidae</taxon>
        <taxon>Pleosporales</taxon>
        <taxon>Massarineae</taxon>
        <taxon>Massarinaceae</taxon>
        <taxon>Byssothecium</taxon>
    </lineage>
</organism>
<accession>A0A6A5TFU2</accession>
<proteinExistence type="predicted"/>
<dbReference type="InterPro" id="IPR021860">
    <property type="entry name" value="Peptidase_S12_Pab87-rel_C"/>
</dbReference>
<dbReference type="Gene3D" id="2.40.128.600">
    <property type="match status" value="1"/>
</dbReference>
<dbReference type="Pfam" id="PF11954">
    <property type="entry name" value="DUF3471"/>
    <property type="match status" value="1"/>
</dbReference>
<dbReference type="PANTHER" id="PTHR43283">
    <property type="entry name" value="BETA-LACTAMASE-RELATED"/>
    <property type="match status" value="1"/>
</dbReference>
<dbReference type="OrthoDB" id="5946976at2759"/>
<dbReference type="AlphaFoldDB" id="A0A6A5TFU2"/>
<protein>
    <submittedName>
        <fullName evidence="3">Beta-lactamase/transpeptidase-like protein</fullName>
    </submittedName>
</protein>
<evidence type="ECO:0000259" key="1">
    <source>
        <dbReference type="Pfam" id="PF00144"/>
    </source>
</evidence>
<dbReference type="EMBL" id="ML977017">
    <property type="protein sequence ID" value="KAF1951451.1"/>
    <property type="molecule type" value="Genomic_DNA"/>
</dbReference>
<reference evidence="3" key="1">
    <citation type="journal article" date="2020" name="Stud. Mycol.">
        <title>101 Dothideomycetes genomes: a test case for predicting lifestyles and emergence of pathogens.</title>
        <authorList>
            <person name="Haridas S."/>
            <person name="Albert R."/>
            <person name="Binder M."/>
            <person name="Bloem J."/>
            <person name="Labutti K."/>
            <person name="Salamov A."/>
            <person name="Andreopoulos B."/>
            <person name="Baker S."/>
            <person name="Barry K."/>
            <person name="Bills G."/>
            <person name="Bluhm B."/>
            <person name="Cannon C."/>
            <person name="Castanera R."/>
            <person name="Culley D."/>
            <person name="Daum C."/>
            <person name="Ezra D."/>
            <person name="Gonzalez J."/>
            <person name="Henrissat B."/>
            <person name="Kuo A."/>
            <person name="Liang C."/>
            <person name="Lipzen A."/>
            <person name="Lutzoni F."/>
            <person name="Magnuson J."/>
            <person name="Mondo S."/>
            <person name="Nolan M."/>
            <person name="Ohm R."/>
            <person name="Pangilinan J."/>
            <person name="Park H.-J."/>
            <person name="Ramirez L."/>
            <person name="Alfaro M."/>
            <person name="Sun H."/>
            <person name="Tritt A."/>
            <person name="Yoshinaga Y."/>
            <person name="Zwiers L.-H."/>
            <person name="Turgeon B."/>
            <person name="Goodwin S."/>
            <person name="Spatafora J."/>
            <person name="Crous P."/>
            <person name="Grigoriev I."/>
        </authorList>
    </citation>
    <scope>NUCLEOTIDE SEQUENCE</scope>
    <source>
        <strain evidence="3">CBS 675.92</strain>
    </source>
</reference>
<evidence type="ECO:0000313" key="4">
    <source>
        <dbReference type="Proteomes" id="UP000800035"/>
    </source>
</evidence>